<comment type="caution">
    <text evidence="2">The sequence shown here is derived from an EMBL/GenBank/DDBJ whole genome shotgun (WGS) entry which is preliminary data.</text>
</comment>
<evidence type="ECO:0000313" key="2">
    <source>
        <dbReference type="EMBL" id="GAG49063.1"/>
    </source>
</evidence>
<sequence>RSLVKWRSTEPTTGGRAKSREERKKRRINGEEEPRKALNAHVADGMGGKQQAFEELAEWVQKRDPEG</sequence>
<reference evidence="2" key="1">
    <citation type="journal article" date="2014" name="Front. Microbiol.">
        <title>High frequency of phylogenetically diverse reductive dehalogenase-homologous genes in deep subseafloor sedimentary metagenomes.</title>
        <authorList>
            <person name="Kawai M."/>
            <person name="Futagami T."/>
            <person name="Toyoda A."/>
            <person name="Takaki Y."/>
            <person name="Nishi S."/>
            <person name="Hori S."/>
            <person name="Arai W."/>
            <person name="Tsubouchi T."/>
            <person name="Morono Y."/>
            <person name="Uchiyama I."/>
            <person name="Ito T."/>
            <person name="Fujiyama A."/>
            <person name="Inagaki F."/>
            <person name="Takami H."/>
        </authorList>
    </citation>
    <scope>NUCLEOTIDE SEQUENCE</scope>
    <source>
        <strain evidence="2">Expedition CK06-06</strain>
    </source>
</reference>
<organism evidence="2">
    <name type="scientific">marine sediment metagenome</name>
    <dbReference type="NCBI Taxonomy" id="412755"/>
    <lineage>
        <taxon>unclassified sequences</taxon>
        <taxon>metagenomes</taxon>
        <taxon>ecological metagenomes</taxon>
    </lineage>
</organism>
<protein>
    <submittedName>
        <fullName evidence="2">Uncharacterized protein</fullName>
    </submittedName>
</protein>
<proteinExistence type="predicted"/>
<feature type="compositionally biased region" description="Basic and acidic residues" evidence="1">
    <location>
        <begin position="18"/>
        <end position="35"/>
    </location>
</feature>
<dbReference type="AlphaFoldDB" id="X0YKI8"/>
<gene>
    <name evidence="2" type="ORF">S01H1_85292</name>
</gene>
<feature type="region of interest" description="Disordered" evidence="1">
    <location>
        <begin position="1"/>
        <end position="35"/>
    </location>
</feature>
<feature type="non-terminal residue" evidence="2">
    <location>
        <position position="1"/>
    </location>
</feature>
<accession>X0YKI8</accession>
<dbReference type="EMBL" id="BARS01058520">
    <property type="protein sequence ID" value="GAG49063.1"/>
    <property type="molecule type" value="Genomic_DNA"/>
</dbReference>
<evidence type="ECO:0000256" key="1">
    <source>
        <dbReference type="SAM" id="MobiDB-lite"/>
    </source>
</evidence>
<name>X0YKI8_9ZZZZ</name>